<dbReference type="AlphaFoldDB" id="A0A5J9TAT5"/>
<dbReference type="EMBL" id="RWGY01000039">
    <property type="protein sequence ID" value="TVU08530.1"/>
    <property type="molecule type" value="Genomic_DNA"/>
</dbReference>
<keyword evidence="3" id="KW-1185">Reference proteome</keyword>
<name>A0A5J9TAT5_9POAL</name>
<organism evidence="2 3">
    <name type="scientific">Eragrostis curvula</name>
    <name type="common">weeping love grass</name>
    <dbReference type="NCBI Taxonomy" id="38414"/>
    <lineage>
        <taxon>Eukaryota</taxon>
        <taxon>Viridiplantae</taxon>
        <taxon>Streptophyta</taxon>
        <taxon>Embryophyta</taxon>
        <taxon>Tracheophyta</taxon>
        <taxon>Spermatophyta</taxon>
        <taxon>Magnoliopsida</taxon>
        <taxon>Liliopsida</taxon>
        <taxon>Poales</taxon>
        <taxon>Poaceae</taxon>
        <taxon>PACMAD clade</taxon>
        <taxon>Chloridoideae</taxon>
        <taxon>Eragrostideae</taxon>
        <taxon>Eragrostidinae</taxon>
        <taxon>Eragrostis</taxon>
    </lineage>
</organism>
<comment type="caution">
    <text evidence="2">The sequence shown here is derived from an EMBL/GenBank/DDBJ whole genome shotgun (WGS) entry which is preliminary data.</text>
</comment>
<feature type="non-terminal residue" evidence="2">
    <location>
        <position position="1"/>
    </location>
</feature>
<keyword evidence="1" id="KW-0812">Transmembrane</keyword>
<gene>
    <name evidence="2" type="ORF">EJB05_41938</name>
</gene>
<feature type="transmembrane region" description="Helical" evidence="1">
    <location>
        <begin position="36"/>
        <end position="56"/>
    </location>
</feature>
<evidence type="ECO:0000313" key="3">
    <source>
        <dbReference type="Proteomes" id="UP000324897"/>
    </source>
</evidence>
<evidence type="ECO:0000256" key="1">
    <source>
        <dbReference type="SAM" id="Phobius"/>
    </source>
</evidence>
<dbReference type="Gramene" id="TVU08530">
    <property type="protein sequence ID" value="TVU08530"/>
    <property type="gene ID" value="EJB05_41938"/>
</dbReference>
<feature type="transmembrane region" description="Helical" evidence="1">
    <location>
        <begin position="68"/>
        <end position="89"/>
    </location>
</feature>
<keyword evidence="1" id="KW-0472">Membrane</keyword>
<dbReference type="Proteomes" id="UP000324897">
    <property type="component" value="Chromosome 3"/>
</dbReference>
<accession>A0A5J9TAT5</accession>
<evidence type="ECO:0000313" key="2">
    <source>
        <dbReference type="EMBL" id="TVU08530.1"/>
    </source>
</evidence>
<keyword evidence="1" id="KW-1133">Transmembrane helix</keyword>
<sequence>MANPRAAMDPPVPAGLLRRAVALPNRRRRPRLQVRLQLILDSAVLLIAMAWSFVIYSATKPSAIDDPVFFLVAFVLFLLGVWLALLGLVAHRFPRAARVGEAIARTLRDYMFGGAR</sequence>
<protein>
    <submittedName>
        <fullName evidence="2">Uncharacterized protein</fullName>
    </submittedName>
</protein>
<reference evidence="2 3" key="1">
    <citation type="journal article" date="2019" name="Sci. Rep.">
        <title>A high-quality genome of Eragrostis curvula grass provides insights into Poaceae evolution and supports new strategies to enhance forage quality.</title>
        <authorList>
            <person name="Carballo J."/>
            <person name="Santos B.A.C.M."/>
            <person name="Zappacosta D."/>
            <person name="Garbus I."/>
            <person name="Selva J.P."/>
            <person name="Gallo C.A."/>
            <person name="Diaz A."/>
            <person name="Albertini E."/>
            <person name="Caccamo M."/>
            <person name="Echenique V."/>
        </authorList>
    </citation>
    <scope>NUCLEOTIDE SEQUENCE [LARGE SCALE GENOMIC DNA]</scope>
    <source>
        <strain evidence="3">cv. Victoria</strain>
        <tissue evidence="2">Leaf</tissue>
    </source>
</reference>
<proteinExistence type="predicted"/>